<evidence type="ECO:0000313" key="1">
    <source>
        <dbReference type="EMBL" id="KIL64057.1"/>
    </source>
</evidence>
<evidence type="ECO:0000313" key="2">
    <source>
        <dbReference type="Proteomes" id="UP000054549"/>
    </source>
</evidence>
<dbReference type="HOGENOM" id="CLU_3001855_0_0_1"/>
<feature type="non-terminal residue" evidence="1">
    <location>
        <position position="57"/>
    </location>
</feature>
<accession>A0A0C2WQY2</accession>
<dbReference type="EMBL" id="KN818253">
    <property type="protein sequence ID" value="KIL64057.1"/>
    <property type="molecule type" value="Genomic_DNA"/>
</dbReference>
<reference evidence="1 2" key="1">
    <citation type="submission" date="2014-04" db="EMBL/GenBank/DDBJ databases">
        <title>Evolutionary Origins and Diversification of the Mycorrhizal Mutualists.</title>
        <authorList>
            <consortium name="DOE Joint Genome Institute"/>
            <consortium name="Mycorrhizal Genomics Consortium"/>
            <person name="Kohler A."/>
            <person name="Kuo A."/>
            <person name="Nagy L.G."/>
            <person name="Floudas D."/>
            <person name="Copeland A."/>
            <person name="Barry K.W."/>
            <person name="Cichocki N."/>
            <person name="Veneault-Fourrey C."/>
            <person name="LaButti K."/>
            <person name="Lindquist E.A."/>
            <person name="Lipzen A."/>
            <person name="Lundell T."/>
            <person name="Morin E."/>
            <person name="Murat C."/>
            <person name="Riley R."/>
            <person name="Ohm R."/>
            <person name="Sun H."/>
            <person name="Tunlid A."/>
            <person name="Henrissat B."/>
            <person name="Grigoriev I.V."/>
            <person name="Hibbett D.S."/>
            <person name="Martin F."/>
        </authorList>
    </citation>
    <scope>NUCLEOTIDE SEQUENCE [LARGE SCALE GENOMIC DNA]</scope>
    <source>
        <strain evidence="1 2">Koide BX008</strain>
    </source>
</reference>
<organism evidence="1 2">
    <name type="scientific">Amanita muscaria (strain Koide BX008)</name>
    <dbReference type="NCBI Taxonomy" id="946122"/>
    <lineage>
        <taxon>Eukaryota</taxon>
        <taxon>Fungi</taxon>
        <taxon>Dikarya</taxon>
        <taxon>Basidiomycota</taxon>
        <taxon>Agaricomycotina</taxon>
        <taxon>Agaricomycetes</taxon>
        <taxon>Agaricomycetidae</taxon>
        <taxon>Agaricales</taxon>
        <taxon>Pluteineae</taxon>
        <taxon>Amanitaceae</taxon>
        <taxon>Amanita</taxon>
    </lineage>
</organism>
<dbReference type="InParanoid" id="A0A0C2WQY2"/>
<proteinExistence type="predicted"/>
<protein>
    <submittedName>
        <fullName evidence="1">Uncharacterized protein</fullName>
    </submittedName>
</protein>
<name>A0A0C2WQY2_AMAMK</name>
<gene>
    <name evidence="1" type="ORF">M378DRAFT_163777</name>
</gene>
<dbReference type="Proteomes" id="UP000054549">
    <property type="component" value="Unassembled WGS sequence"/>
</dbReference>
<dbReference type="AlphaFoldDB" id="A0A0C2WQY2"/>
<sequence length="57" mass="6321">MDCNLWIMISPYSCLCIDRSPSVGQLQPLQPSTRSVEHSTPSRGTMTLCPHLCKITS</sequence>
<keyword evidence="2" id="KW-1185">Reference proteome</keyword>